<sequence length="177" mass="18367">MNRNYAAALLISAIALSFSAAAVMAQQGNDMNKMPGMHMDAGKAPAGSATVKLGDLDISGGYVRAMLPGQPVGGGYITIHNGGSGDDRLTSVTSSAAGKVELHEMKMEGEVMKMREVKEGIAIPAGATVTLSPNSLHMMFKQVKTPFKQGSTVPVMLMFDKAGMVDISLPVVAPNAS</sequence>
<dbReference type="RefSeq" id="WP_120704266.1">
    <property type="nucleotide sequence ID" value="NZ_JARWKY010000010.1"/>
</dbReference>
<evidence type="ECO:0000256" key="1">
    <source>
        <dbReference type="SAM" id="SignalP"/>
    </source>
</evidence>
<feature type="signal peptide" evidence="1">
    <location>
        <begin position="1"/>
        <end position="25"/>
    </location>
</feature>
<dbReference type="KEGG" id="rjg:CCGE525_10940"/>
<keyword evidence="1" id="KW-0732">Signal</keyword>
<name>A0A387FWA2_9HYPH</name>
<dbReference type="Pfam" id="PF04314">
    <property type="entry name" value="PCuAC"/>
    <property type="match status" value="1"/>
</dbReference>
<accession>A0A387FWA2</accession>
<dbReference type="AlphaFoldDB" id="A0A387FWA2"/>
<dbReference type="Proteomes" id="UP000282195">
    <property type="component" value="Chromosome"/>
</dbReference>
<evidence type="ECO:0000313" key="2">
    <source>
        <dbReference type="EMBL" id="AYG59246.1"/>
    </source>
</evidence>
<dbReference type="InterPro" id="IPR007410">
    <property type="entry name" value="LpqE-like"/>
</dbReference>
<dbReference type="OrthoDB" id="9796962at2"/>
<dbReference type="PANTHER" id="PTHR36302:SF1">
    <property type="entry name" value="COPPER CHAPERONE PCU(A)C"/>
    <property type="match status" value="1"/>
</dbReference>
<dbReference type="PANTHER" id="PTHR36302">
    <property type="entry name" value="BLR7088 PROTEIN"/>
    <property type="match status" value="1"/>
</dbReference>
<dbReference type="Gene3D" id="2.60.40.1890">
    <property type="entry name" value="PCu(A)C copper chaperone"/>
    <property type="match status" value="1"/>
</dbReference>
<evidence type="ECO:0000313" key="3">
    <source>
        <dbReference type="Proteomes" id="UP000282195"/>
    </source>
</evidence>
<dbReference type="SUPFAM" id="SSF110087">
    <property type="entry name" value="DR1885-like metal-binding protein"/>
    <property type="match status" value="1"/>
</dbReference>
<feature type="chain" id="PRO_5017295663" evidence="1">
    <location>
        <begin position="26"/>
        <end position="177"/>
    </location>
</feature>
<reference evidence="2 3" key="1">
    <citation type="submission" date="2018-10" db="EMBL/GenBank/DDBJ databases">
        <title>Rhizobium etli, R. leguminosarum and a new Rhizobium genospecies from Phaseolus dumosus.</title>
        <authorList>
            <person name="Ramirez-Puebla S.T."/>
            <person name="Rogel-Hernandez M.A."/>
            <person name="Guerrero G."/>
            <person name="Ormeno-Orrillo E."/>
            <person name="Martinez-Romero J.C."/>
            <person name="Negrete-Yankelevich S."/>
            <person name="Martinez-Romero E."/>
        </authorList>
    </citation>
    <scope>NUCLEOTIDE SEQUENCE [LARGE SCALE GENOMIC DNA]</scope>
    <source>
        <strain evidence="2 3">CCGE525</strain>
    </source>
</reference>
<proteinExistence type="predicted"/>
<protein>
    <submittedName>
        <fullName evidence="2">Copper chaperone PCu(A)C</fullName>
    </submittedName>
</protein>
<organism evidence="2 3">
    <name type="scientific">Rhizobium jaguaris</name>
    <dbReference type="NCBI Taxonomy" id="1312183"/>
    <lineage>
        <taxon>Bacteria</taxon>
        <taxon>Pseudomonadati</taxon>
        <taxon>Pseudomonadota</taxon>
        <taxon>Alphaproteobacteria</taxon>
        <taxon>Hyphomicrobiales</taxon>
        <taxon>Rhizobiaceae</taxon>
        <taxon>Rhizobium/Agrobacterium group</taxon>
        <taxon>Rhizobium</taxon>
    </lineage>
</organism>
<gene>
    <name evidence="2" type="ORF">CCGE525_10940</name>
</gene>
<keyword evidence="3" id="KW-1185">Reference proteome</keyword>
<dbReference type="EMBL" id="CP032694">
    <property type="protein sequence ID" value="AYG59246.1"/>
    <property type="molecule type" value="Genomic_DNA"/>
</dbReference>
<dbReference type="InterPro" id="IPR058248">
    <property type="entry name" value="Lxx211020-like"/>
</dbReference>
<dbReference type="InterPro" id="IPR036182">
    <property type="entry name" value="PCuAC_sf"/>
</dbReference>